<sequence length="383" mass="43888">MAPDAIWCRGDIQRRAIRISPATELGSLNAAYDSIKISDLDLVDIPWRFLSLQLRAFICTHFKLVVSLKVKNILFNNSNQMLRVLEAFPLLRNLEITNAVWLFDNHTTQQISRNTSLKFDNLYTDGSFWRRSHPLPDWFFGRRNSIAIGEASLTSHCDNIDRLVTFLHLNAPKLKILCYDQVVKFEDGDLPPPEAMFAYVLQPAPVLQADDIERILQDPHDALIFPDDEVEPDRAALAARVDFDARHHRLNSYALAIQEAAIPVTNSALKTIDALVVWKHGVLDLFMLQYLCKLITPRTTDVRFTIGLRTLDRLDSVNWPALDALFANIPESPTLRSRYSLEIAGNFDDLEAAKRILMQRLLNTVDRDLFDFDAGNGRERWYR</sequence>
<protein>
    <submittedName>
        <fullName evidence="1">Uncharacterized protein</fullName>
    </submittedName>
</protein>
<organism evidence="1 2">
    <name type="scientific">Obba rivulosa</name>
    <dbReference type="NCBI Taxonomy" id="1052685"/>
    <lineage>
        <taxon>Eukaryota</taxon>
        <taxon>Fungi</taxon>
        <taxon>Dikarya</taxon>
        <taxon>Basidiomycota</taxon>
        <taxon>Agaricomycotina</taxon>
        <taxon>Agaricomycetes</taxon>
        <taxon>Polyporales</taxon>
        <taxon>Gelatoporiaceae</taxon>
        <taxon>Obba</taxon>
    </lineage>
</organism>
<dbReference type="AlphaFoldDB" id="A0A8E2DUT4"/>
<dbReference type="Proteomes" id="UP000250043">
    <property type="component" value="Unassembled WGS sequence"/>
</dbReference>
<evidence type="ECO:0000313" key="2">
    <source>
        <dbReference type="Proteomes" id="UP000250043"/>
    </source>
</evidence>
<keyword evidence="2" id="KW-1185">Reference proteome</keyword>
<accession>A0A8E2DUT4</accession>
<proteinExistence type="predicted"/>
<evidence type="ECO:0000313" key="1">
    <source>
        <dbReference type="EMBL" id="OCH96027.1"/>
    </source>
</evidence>
<dbReference type="EMBL" id="KV722332">
    <property type="protein sequence ID" value="OCH96027.1"/>
    <property type="molecule type" value="Genomic_DNA"/>
</dbReference>
<dbReference type="OrthoDB" id="2804474at2759"/>
<name>A0A8E2DUT4_9APHY</name>
<gene>
    <name evidence="1" type="ORF">OBBRIDRAFT_358654</name>
</gene>
<reference evidence="1 2" key="1">
    <citation type="submission" date="2016-07" db="EMBL/GenBank/DDBJ databases">
        <title>Draft genome of the white-rot fungus Obba rivulosa 3A-2.</title>
        <authorList>
            <consortium name="DOE Joint Genome Institute"/>
            <person name="Miettinen O."/>
            <person name="Riley R."/>
            <person name="Acob R."/>
            <person name="Barry K."/>
            <person name="Cullen D."/>
            <person name="De Vries R."/>
            <person name="Hainaut M."/>
            <person name="Hatakka A."/>
            <person name="Henrissat B."/>
            <person name="Hilden K."/>
            <person name="Kuo R."/>
            <person name="Labutti K."/>
            <person name="Lipzen A."/>
            <person name="Makela M.R."/>
            <person name="Sandor L."/>
            <person name="Spatafora J.W."/>
            <person name="Grigoriev I.V."/>
            <person name="Hibbett D.S."/>
        </authorList>
    </citation>
    <scope>NUCLEOTIDE SEQUENCE [LARGE SCALE GENOMIC DNA]</scope>
    <source>
        <strain evidence="1 2">3A-2</strain>
    </source>
</reference>